<feature type="chain" id="PRO_5032838086" evidence="6">
    <location>
        <begin position="20"/>
        <end position="331"/>
    </location>
</feature>
<dbReference type="PANTHER" id="PTHR33376">
    <property type="match status" value="1"/>
</dbReference>
<dbReference type="RefSeq" id="WP_155042521.1">
    <property type="nucleotide sequence ID" value="NZ_WMIG01000044.1"/>
</dbReference>
<dbReference type="PIRSF" id="PIRSF006470">
    <property type="entry name" value="DctB"/>
    <property type="match status" value="1"/>
</dbReference>
<evidence type="ECO:0000256" key="3">
    <source>
        <dbReference type="ARBA" id="ARBA00022448"/>
    </source>
</evidence>
<keyword evidence="5" id="KW-0574">Periplasm</keyword>
<evidence type="ECO:0000256" key="6">
    <source>
        <dbReference type="SAM" id="SignalP"/>
    </source>
</evidence>
<sequence>MKAILGLLTAALLATGAQAQDYNSRMIKFAATGQAGTPPVLGMQIFADKLAERSGGKLNTKVFANGVLGGDVQVLSSLQGGVVEMMVWNAGNMITQEQDFGILDLPFIYQDVTVMDGLLDGEVGKKLTDQLPEHGVVGLAFWEQGFRLLTNNKHEINKLEDISGLKIRVQQNQLLVDMWAALGANPTPLAVTELYTALETGAVDGQETTAPFILGSKYHEVQKYVSVTRHNYNPQIVLIGKPFWDKLTEDEQKLIIEVARETAIEQRQISRDAQVSALQSIRDAGNTVTEIDPAELQGMKDAVRPVIAKYAATFDPELTQTVFDAVGFKLD</sequence>
<dbReference type="InterPro" id="IPR038404">
    <property type="entry name" value="TRAP_DctP_sf"/>
</dbReference>
<dbReference type="InterPro" id="IPR004682">
    <property type="entry name" value="TRAP_DctP"/>
</dbReference>
<dbReference type="PANTHER" id="PTHR33376:SF7">
    <property type="entry name" value="C4-DICARBOXYLATE-BINDING PROTEIN DCTB"/>
    <property type="match status" value="1"/>
</dbReference>
<comment type="subcellular location">
    <subcellularLocation>
        <location evidence="1">Periplasm</location>
    </subcellularLocation>
</comment>
<keyword evidence="4 6" id="KW-0732">Signal</keyword>
<dbReference type="Proteomes" id="UP000449846">
    <property type="component" value="Unassembled WGS sequence"/>
</dbReference>
<evidence type="ECO:0000256" key="5">
    <source>
        <dbReference type="ARBA" id="ARBA00022764"/>
    </source>
</evidence>
<dbReference type="InterPro" id="IPR018389">
    <property type="entry name" value="DctP_fam"/>
</dbReference>
<comment type="similarity">
    <text evidence="2">Belongs to the bacterial solute-binding protein 7 family.</text>
</comment>
<evidence type="ECO:0000256" key="1">
    <source>
        <dbReference type="ARBA" id="ARBA00004418"/>
    </source>
</evidence>
<reference evidence="7 8" key="1">
    <citation type="submission" date="2019-11" db="EMBL/GenBank/DDBJ databases">
        <authorList>
            <person name="Dong K."/>
        </authorList>
    </citation>
    <scope>NUCLEOTIDE SEQUENCE [LARGE SCALE GENOMIC DNA]</scope>
    <source>
        <strain evidence="7 8">NBRC 112902</strain>
    </source>
</reference>
<protein>
    <submittedName>
        <fullName evidence="7">DctP family TRAP transporter solute-binding subunit</fullName>
    </submittedName>
</protein>
<dbReference type="Gene3D" id="3.40.190.170">
    <property type="entry name" value="Bacterial extracellular solute-binding protein, family 7"/>
    <property type="match status" value="1"/>
</dbReference>
<evidence type="ECO:0000256" key="4">
    <source>
        <dbReference type="ARBA" id="ARBA00022729"/>
    </source>
</evidence>
<evidence type="ECO:0000313" key="7">
    <source>
        <dbReference type="EMBL" id="MTH62577.1"/>
    </source>
</evidence>
<keyword evidence="3" id="KW-0813">Transport</keyword>
<dbReference type="Pfam" id="PF03480">
    <property type="entry name" value="DctP"/>
    <property type="match status" value="1"/>
</dbReference>
<dbReference type="NCBIfam" id="NF037995">
    <property type="entry name" value="TRAP_S1"/>
    <property type="match status" value="1"/>
</dbReference>
<feature type="signal peptide" evidence="6">
    <location>
        <begin position="1"/>
        <end position="19"/>
    </location>
</feature>
<dbReference type="EMBL" id="WMIG01000044">
    <property type="protein sequence ID" value="MTH62577.1"/>
    <property type="molecule type" value="Genomic_DNA"/>
</dbReference>
<proteinExistence type="inferred from homology"/>
<accession>A0A844HW86</accession>
<evidence type="ECO:0000313" key="8">
    <source>
        <dbReference type="Proteomes" id="UP000449846"/>
    </source>
</evidence>
<gene>
    <name evidence="7" type="ORF">GL300_25725</name>
</gene>
<dbReference type="GO" id="GO:0030288">
    <property type="term" value="C:outer membrane-bounded periplasmic space"/>
    <property type="evidence" value="ECO:0007669"/>
    <property type="project" value="InterPro"/>
</dbReference>
<dbReference type="AlphaFoldDB" id="A0A844HW86"/>
<dbReference type="GO" id="GO:0055085">
    <property type="term" value="P:transmembrane transport"/>
    <property type="evidence" value="ECO:0007669"/>
    <property type="project" value="InterPro"/>
</dbReference>
<comment type="caution">
    <text evidence="7">The sequence shown here is derived from an EMBL/GenBank/DDBJ whole genome shotgun (WGS) entry which is preliminary data.</text>
</comment>
<name>A0A844HW86_9RHOB</name>
<dbReference type="OrthoDB" id="8673861at2"/>
<organism evidence="7 8">
    <name type="scientific">Paracoccus litorisediminis</name>
    <dbReference type="NCBI Taxonomy" id="2006130"/>
    <lineage>
        <taxon>Bacteria</taxon>
        <taxon>Pseudomonadati</taxon>
        <taxon>Pseudomonadota</taxon>
        <taxon>Alphaproteobacteria</taxon>
        <taxon>Rhodobacterales</taxon>
        <taxon>Paracoccaceae</taxon>
        <taxon>Paracoccus</taxon>
    </lineage>
</organism>
<keyword evidence="8" id="KW-1185">Reference proteome</keyword>
<dbReference type="NCBIfam" id="TIGR00787">
    <property type="entry name" value="dctP"/>
    <property type="match status" value="1"/>
</dbReference>
<evidence type="ECO:0000256" key="2">
    <source>
        <dbReference type="ARBA" id="ARBA00009023"/>
    </source>
</evidence>